<keyword evidence="3" id="KW-1185">Reference proteome</keyword>
<feature type="compositionally biased region" description="Basic and acidic residues" evidence="1">
    <location>
        <begin position="868"/>
        <end position="884"/>
    </location>
</feature>
<comment type="caution">
    <text evidence="2">The sequence shown here is derived from an EMBL/GenBank/DDBJ whole genome shotgun (WGS) entry which is preliminary data.</text>
</comment>
<accession>A0A2A9MG47</accession>
<organism evidence="2 3">
    <name type="scientific">Besnoitia besnoiti</name>
    <name type="common">Apicomplexan protozoan</name>
    <dbReference type="NCBI Taxonomy" id="94643"/>
    <lineage>
        <taxon>Eukaryota</taxon>
        <taxon>Sar</taxon>
        <taxon>Alveolata</taxon>
        <taxon>Apicomplexa</taxon>
        <taxon>Conoidasida</taxon>
        <taxon>Coccidia</taxon>
        <taxon>Eucoccidiorida</taxon>
        <taxon>Eimeriorina</taxon>
        <taxon>Sarcocystidae</taxon>
        <taxon>Besnoitia</taxon>
    </lineage>
</organism>
<evidence type="ECO:0000313" key="3">
    <source>
        <dbReference type="Proteomes" id="UP000224006"/>
    </source>
</evidence>
<evidence type="ECO:0000313" key="2">
    <source>
        <dbReference type="EMBL" id="PFH35251.1"/>
    </source>
</evidence>
<feature type="compositionally biased region" description="Low complexity" evidence="1">
    <location>
        <begin position="8"/>
        <end position="25"/>
    </location>
</feature>
<feature type="region of interest" description="Disordered" evidence="1">
    <location>
        <begin position="826"/>
        <end position="916"/>
    </location>
</feature>
<feature type="compositionally biased region" description="Basic residues" evidence="1">
    <location>
        <begin position="856"/>
        <end position="866"/>
    </location>
</feature>
<dbReference type="Proteomes" id="UP000224006">
    <property type="component" value="Chromosome V"/>
</dbReference>
<protein>
    <submittedName>
        <fullName evidence="2">SNF7 family protein</fullName>
    </submittedName>
</protein>
<dbReference type="RefSeq" id="XP_029219260.1">
    <property type="nucleotide sequence ID" value="XM_029364552.1"/>
</dbReference>
<proteinExistence type="predicted"/>
<feature type="region of interest" description="Disordered" evidence="1">
    <location>
        <begin position="442"/>
        <end position="464"/>
    </location>
</feature>
<dbReference type="VEuPathDB" id="ToxoDB:BESB_061380"/>
<feature type="region of interest" description="Disordered" evidence="1">
    <location>
        <begin position="597"/>
        <end position="617"/>
    </location>
</feature>
<feature type="compositionally biased region" description="Low complexity" evidence="1">
    <location>
        <begin position="37"/>
        <end position="60"/>
    </location>
</feature>
<dbReference type="OrthoDB" id="10490333at2759"/>
<feature type="compositionally biased region" description="Low complexity" evidence="1">
    <location>
        <begin position="529"/>
        <end position="541"/>
    </location>
</feature>
<sequence length="916" mass="99462">MPHPPERSPFGASFAESPAASPSYSDFLRANGPLKGSAMPPLSPASSSPFSQSCFSNSLPLSSRTLPSSPLPALREAPLSSSAVLSHLRASSTASLPPFASSSVVSPLSGAGAEDATSDGLFAALPDALSSPGVHTPGKTQCSSSLRLSDEKLQAIALTDPLLLDFVQELEQLSPEQKRFFMSPYLPARDRTPAAAGSPFQESKKLEFWKKACHALCRLRESPAFPRSSLSLLLPALLETAACPWTLMDPERILQGLCDAGAICRVRDLEQEYFSASRRAVLEARSQARREVHERRKRQADQPPAPPASVLPSASASSVSACGGEAPSAAFAAEWSERSAASLLSAAWPFCRAVADQLDRAALRGLAALSRHAGAALRRVASAAQRRKCRRVEDAVAEKKRRATVHAKNQSEDMCICSAAMEEYVAEFAFWLRFSETPREKNLIEDDEGDESDGGAEEEAKLEKGRSRFLLPEEVIESFWASRWRGKDASSAAFSFESFLGFLLSRRASASRRVCAALCALPVASRSLNAPASSSSSAAAAPRREEKGEPCKSRRSLWIRLGALLSRRDAEAPRTDPKTAEDEPLLMLVKITINQDENETQARRRDSRKGQSRPRSGWASLLKSQVLAAARAGDRKTAVRLLRFLRQIELRREEADLLLFQVESSLGSQARVRSLSVVASALAENEQILRSYQRSSAAVAGATAERLAPTLAETRELQAETQRVADTFEVFAYPGVASVDDDVLNAELAEIEKQVLEEKTAALLSTLPAVPQGELSPTVLRSPAQGAARPFLPRVALLPTRKRRDLNPLAQSPVDRRNLTLSALRRSVSPFARPKKKRVLLTPPPPLGAGPPSRASRGRSHCRPARVGRGEARDDSRRTRDKSLQRRPRERGLGGECGLQTLRKPRDRGQEGTLSL</sequence>
<dbReference type="GeneID" id="40311066"/>
<feature type="region of interest" description="Disordered" evidence="1">
    <location>
        <begin position="287"/>
        <end position="314"/>
    </location>
</feature>
<evidence type="ECO:0000256" key="1">
    <source>
        <dbReference type="SAM" id="MobiDB-lite"/>
    </source>
</evidence>
<feature type="region of interest" description="Disordered" evidence="1">
    <location>
        <begin position="1"/>
        <end position="60"/>
    </location>
</feature>
<dbReference type="EMBL" id="NWUJ01000005">
    <property type="protein sequence ID" value="PFH35251.1"/>
    <property type="molecule type" value="Genomic_DNA"/>
</dbReference>
<gene>
    <name evidence="2" type="ORF">BESB_061380</name>
</gene>
<feature type="compositionally biased region" description="Basic and acidic residues" evidence="1">
    <location>
        <begin position="542"/>
        <end position="552"/>
    </location>
</feature>
<dbReference type="KEGG" id="bbes:BESB_061380"/>
<name>A0A2A9MG47_BESBE</name>
<feature type="compositionally biased region" description="Acidic residues" evidence="1">
    <location>
        <begin position="445"/>
        <end position="457"/>
    </location>
</feature>
<feature type="region of interest" description="Disordered" evidence="1">
    <location>
        <begin position="529"/>
        <end position="552"/>
    </location>
</feature>
<reference evidence="2 3" key="1">
    <citation type="submission" date="2017-09" db="EMBL/GenBank/DDBJ databases">
        <title>Genome sequencing of Besnoitia besnoiti strain Bb-Ger1.</title>
        <authorList>
            <person name="Schares G."/>
            <person name="Venepally P."/>
            <person name="Lorenzi H.A."/>
        </authorList>
    </citation>
    <scope>NUCLEOTIDE SEQUENCE [LARGE SCALE GENOMIC DNA]</scope>
    <source>
        <strain evidence="2 3">Bb-Ger1</strain>
    </source>
</reference>
<dbReference type="AlphaFoldDB" id="A0A2A9MG47"/>